<keyword evidence="2" id="KW-0812">Transmembrane</keyword>
<evidence type="ECO:0000256" key="1">
    <source>
        <dbReference type="SAM" id="MobiDB-lite"/>
    </source>
</evidence>
<keyword evidence="2" id="KW-1133">Transmembrane helix</keyword>
<sequence length="370" mass="37865">MTVTQETAQRFRLHWKWFLGFGLFLLIWGGTVVGGIVYARQGDGGQSSCAPYPRCINSNADNNAVEEYPCGGGGYQNTLPITDGSCYVPPSSGYSPPPSNGGGGTFCWAQPSGGDNATVDGNPGYLAACAKVSTPSAPPACTPTSTGPSRFQACDGRCHSGYYEPTNNCGWRNGSNYEGYAPGCTSGCAATPTSAPTSCTGSYHWAQTACTSVAGQAVWTDYGPCGHVLSSDVGNATPGTCAGSSSPSSGGTSSGSTSSAPSTCTPSAVTQEGSTTWTGCVQTGVESGTQSITVYHSCPAYTSSSTRTVTQSTTTTCQAVVEHQCAYAQPGYAQSETCLTSPTGGLVDCTGWSTPYYDPHDCPIPTPVND</sequence>
<dbReference type="AlphaFoldDB" id="G5CIZ3"/>
<evidence type="ECO:0000256" key="2">
    <source>
        <dbReference type="SAM" id="Phobius"/>
    </source>
</evidence>
<feature type="region of interest" description="Disordered" evidence="1">
    <location>
        <begin position="240"/>
        <end position="271"/>
    </location>
</feature>
<name>G5CIZ3_9FIRM</name>
<gene>
    <name evidence="3" type="primary">orfL22</name>
</gene>
<evidence type="ECO:0000313" key="3">
    <source>
        <dbReference type="EMBL" id="AEP14270.1"/>
    </source>
</evidence>
<feature type="transmembrane region" description="Helical" evidence="2">
    <location>
        <begin position="17"/>
        <end position="39"/>
    </location>
</feature>
<keyword evidence="2" id="KW-0472">Membrane</keyword>
<proteinExistence type="predicted"/>
<reference evidence="3" key="1">
    <citation type="journal article" date="2011" name="Appl. Environ. Microbiol.">
        <title>Two Large, Related, Cryptic Plasmids from Geographically Distinct Isolates of Sulfobacillus thermotolerans.</title>
        <authorList>
            <person name="Deane S.M."/>
            <person name="Rawlings D.E."/>
        </authorList>
    </citation>
    <scope>NUCLEOTIDE SEQUENCE</scope>
    <source>
        <strain evidence="3">L15</strain>
        <plasmid evidence="3">pL15</plasmid>
    </source>
</reference>
<accession>G5CIZ3</accession>
<geneLocation type="plasmid" evidence="3">
    <name>pL15</name>
</geneLocation>
<keyword evidence="3" id="KW-0614">Plasmid</keyword>
<protein>
    <submittedName>
        <fullName evidence="3">Uncharacterized protein</fullName>
    </submittedName>
</protein>
<dbReference type="EMBL" id="JN119829">
    <property type="protein sequence ID" value="AEP14270.1"/>
    <property type="molecule type" value="Genomic_DNA"/>
</dbReference>
<organism evidence="3">
    <name type="scientific">Sulfobacillus thermotolerans</name>
    <dbReference type="NCBI Taxonomy" id="338644"/>
    <lineage>
        <taxon>Bacteria</taxon>
        <taxon>Bacillati</taxon>
        <taxon>Bacillota</taxon>
        <taxon>Clostridia</taxon>
        <taxon>Eubacteriales</taxon>
        <taxon>Clostridiales Family XVII. Incertae Sedis</taxon>
        <taxon>Sulfobacillus</taxon>
    </lineage>
</organism>
<feature type="compositionally biased region" description="Low complexity" evidence="1">
    <location>
        <begin position="240"/>
        <end position="267"/>
    </location>
</feature>